<dbReference type="EMBL" id="JAFNEN010000075">
    <property type="protein sequence ID" value="KAG8195948.1"/>
    <property type="molecule type" value="Genomic_DNA"/>
</dbReference>
<accession>A0AAV6VJS6</accession>
<keyword evidence="2" id="KW-1185">Reference proteome</keyword>
<gene>
    <name evidence="1" type="ORF">JTE90_028924</name>
</gene>
<proteinExistence type="predicted"/>
<organism evidence="1 2">
    <name type="scientific">Oedothorax gibbosus</name>
    <dbReference type="NCBI Taxonomy" id="931172"/>
    <lineage>
        <taxon>Eukaryota</taxon>
        <taxon>Metazoa</taxon>
        <taxon>Ecdysozoa</taxon>
        <taxon>Arthropoda</taxon>
        <taxon>Chelicerata</taxon>
        <taxon>Arachnida</taxon>
        <taxon>Araneae</taxon>
        <taxon>Araneomorphae</taxon>
        <taxon>Entelegynae</taxon>
        <taxon>Araneoidea</taxon>
        <taxon>Linyphiidae</taxon>
        <taxon>Erigoninae</taxon>
        <taxon>Oedothorax</taxon>
    </lineage>
</organism>
<evidence type="ECO:0000313" key="2">
    <source>
        <dbReference type="Proteomes" id="UP000827092"/>
    </source>
</evidence>
<reference evidence="1 2" key="1">
    <citation type="journal article" date="2022" name="Nat. Ecol. Evol.">
        <title>A masculinizing supergene underlies an exaggerated male reproductive morph in a spider.</title>
        <authorList>
            <person name="Hendrickx F."/>
            <person name="De Corte Z."/>
            <person name="Sonet G."/>
            <person name="Van Belleghem S.M."/>
            <person name="Kostlbacher S."/>
            <person name="Vangestel C."/>
        </authorList>
    </citation>
    <scope>NUCLEOTIDE SEQUENCE [LARGE SCALE GENOMIC DNA]</scope>
    <source>
        <strain evidence="1">W744_W776</strain>
    </source>
</reference>
<sequence length="73" mass="8372">MPLRRGLGITLKERGTPFMESERPTVATTHHRVCTSFTAKVIRFVTKSCQESRTSYSRETHDKVVSNENFNVD</sequence>
<evidence type="ECO:0000313" key="1">
    <source>
        <dbReference type="EMBL" id="KAG8195948.1"/>
    </source>
</evidence>
<dbReference type="Proteomes" id="UP000827092">
    <property type="component" value="Unassembled WGS sequence"/>
</dbReference>
<comment type="caution">
    <text evidence="1">The sequence shown here is derived from an EMBL/GenBank/DDBJ whole genome shotgun (WGS) entry which is preliminary data.</text>
</comment>
<name>A0AAV6VJS6_9ARAC</name>
<dbReference type="AlphaFoldDB" id="A0AAV6VJS6"/>
<protein>
    <submittedName>
        <fullName evidence="1">Uncharacterized protein</fullName>
    </submittedName>
</protein>